<evidence type="ECO:0000313" key="2">
    <source>
        <dbReference type="EMBL" id="KAF2227907.1"/>
    </source>
</evidence>
<feature type="region of interest" description="Disordered" evidence="1">
    <location>
        <begin position="303"/>
        <end position="381"/>
    </location>
</feature>
<name>A0A6A6GQF6_9PEZI</name>
<evidence type="ECO:0008006" key="4">
    <source>
        <dbReference type="Google" id="ProtNLM"/>
    </source>
</evidence>
<reference evidence="3" key="1">
    <citation type="journal article" date="2020" name="Stud. Mycol.">
        <title>101 Dothideomycetes genomes: A test case for predicting lifestyles and emergence of pathogens.</title>
        <authorList>
            <person name="Haridas S."/>
            <person name="Albert R."/>
            <person name="Binder M."/>
            <person name="Bloem J."/>
            <person name="LaButti K."/>
            <person name="Salamov A."/>
            <person name="Andreopoulos B."/>
            <person name="Baker S."/>
            <person name="Barry K."/>
            <person name="Bills G."/>
            <person name="Bluhm B."/>
            <person name="Cannon C."/>
            <person name="Castanera R."/>
            <person name="Culley D."/>
            <person name="Daum C."/>
            <person name="Ezra D."/>
            <person name="Gonzalez J."/>
            <person name="Henrissat B."/>
            <person name="Kuo A."/>
            <person name="Liang C."/>
            <person name="Lipzen A."/>
            <person name="Lutzoni F."/>
            <person name="Magnuson J."/>
            <person name="Mondo S."/>
            <person name="Nolan M."/>
            <person name="Ohm R."/>
            <person name="Pangilinan J."/>
            <person name="Park H.-J."/>
            <person name="Ramirez L."/>
            <person name="Alfaro M."/>
            <person name="Sun H."/>
            <person name="Tritt A."/>
            <person name="Yoshinaga Y."/>
            <person name="Zwiers L.-H."/>
            <person name="Turgeon B."/>
            <person name="Goodwin S."/>
            <person name="Spatafora J."/>
            <person name="Crous P."/>
            <person name="Grigoriev I."/>
        </authorList>
    </citation>
    <scope>NUCLEOTIDE SEQUENCE [LARGE SCALE GENOMIC DNA]</scope>
    <source>
        <strain evidence="3">CECT 20119</strain>
    </source>
</reference>
<feature type="compositionally biased region" description="Low complexity" evidence="1">
    <location>
        <begin position="102"/>
        <end position="111"/>
    </location>
</feature>
<proteinExistence type="predicted"/>
<gene>
    <name evidence="2" type="ORF">BDZ85DRAFT_255084</name>
</gene>
<evidence type="ECO:0000313" key="3">
    <source>
        <dbReference type="Proteomes" id="UP000799538"/>
    </source>
</evidence>
<sequence>MICIHDTRLNASGPLRLFGRSTMPATPADEDIESALRQAVDAIVSRGEELTVNKARTEAEEELGLEAGYFKAHDHWKDRSKTIIQKAHQESESPPPKEPAKKTTNAKATAKPKAEPKPTKKRATAATDKPRKRQKKSKVESEEELSDAASPSDESEEEDSPQPVPKKKADKPVIKDRDDSSVLSDAQDPTTPSEDEQTAKPSATSGLNGAADSESELSDVIDEPAPKKKRASSAPKKDAKTKQAPKSKSGGASKAQEVSPDEAEIKRLQGWLVKCGIRKLWGKELKPFETNKAKIKHLKSMLEDAGMSGRYSNEKASSIKEARELAADLEAVQEGNKHWGQDKDGASASDSDEEDAATPPPPRRSVTSRFVDFGDEDEDDD</sequence>
<organism evidence="2 3">
    <name type="scientific">Elsinoe ampelina</name>
    <dbReference type="NCBI Taxonomy" id="302913"/>
    <lineage>
        <taxon>Eukaryota</taxon>
        <taxon>Fungi</taxon>
        <taxon>Dikarya</taxon>
        <taxon>Ascomycota</taxon>
        <taxon>Pezizomycotina</taxon>
        <taxon>Dothideomycetes</taxon>
        <taxon>Dothideomycetidae</taxon>
        <taxon>Myriangiales</taxon>
        <taxon>Elsinoaceae</taxon>
        <taxon>Elsinoe</taxon>
    </lineage>
</organism>
<dbReference type="AlphaFoldDB" id="A0A6A6GQF6"/>
<feature type="compositionally biased region" description="Basic and acidic residues" evidence="1">
    <location>
        <begin position="170"/>
        <end position="180"/>
    </location>
</feature>
<dbReference type="GO" id="GO:0005634">
    <property type="term" value="C:nucleus"/>
    <property type="evidence" value="ECO:0007669"/>
    <property type="project" value="TreeGrafter"/>
</dbReference>
<feature type="compositionally biased region" description="Polar residues" evidence="1">
    <location>
        <begin position="181"/>
        <end position="192"/>
    </location>
</feature>
<dbReference type="OrthoDB" id="552755at2759"/>
<accession>A0A6A6GQF6</accession>
<protein>
    <recommendedName>
        <fullName evidence="4">Transcriptional regulator</fullName>
    </recommendedName>
</protein>
<dbReference type="PANTHER" id="PTHR15410:SF2">
    <property type="entry name" value="HIRA-INTERACTING PROTEIN 3"/>
    <property type="match status" value="1"/>
</dbReference>
<feature type="compositionally biased region" description="Basic and acidic residues" evidence="1">
    <location>
        <begin position="317"/>
        <end position="326"/>
    </location>
</feature>
<feature type="compositionally biased region" description="Acidic residues" evidence="1">
    <location>
        <begin position="213"/>
        <end position="222"/>
    </location>
</feature>
<evidence type="ECO:0000256" key="1">
    <source>
        <dbReference type="SAM" id="MobiDB-lite"/>
    </source>
</evidence>
<keyword evidence="3" id="KW-1185">Reference proteome</keyword>
<dbReference type="PANTHER" id="PTHR15410">
    <property type="entry name" value="HIRA-INTERACTING PROTEIN 3"/>
    <property type="match status" value="1"/>
</dbReference>
<dbReference type="EMBL" id="ML992501">
    <property type="protein sequence ID" value="KAF2227907.1"/>
    <property type="molecule type" value="Genomic_DNA"/>
</dbReference>
<feature type="region of interest" description="Disordered" evidence="1">
    <location>
        <begin position="86"/>
        <end position="263"/>
    </location>
</feature>
<dbReference type="InterPro" id="IPR037647">
    <property type="entry name" value="HIRIP3"/>
</dbReference>
<feature type="compositionally biased region" description="Basic and acidic residues" evidence="1">
    <location>
        <begin position="335"/>
        <end position="345"/>
    </location>
</feature>
<dbReference type="Proteomes" id="UP000799538">
    <property type="component" value="Unassembled WGS sequence"/>
</dbReference>